<dbReference type="Proteomes" id="UP001178507">
    <property type="component" value="Unassembled WGS sequence"/>
</dbReference>
<keyword evidence="2" id="KW-1185">Reference proteome</keyword>
<evidence type="ECO:0000313" key="1">
    <source>
        <dbReference type="EMBL" id="CAJ1404546.1"/>
    </source>
</evidence>
<organism evidence="1 2">
    <name type="scientific">Effrenium voratum</name>
    <dbReference type="NCBI Taxonomy" id="2562239"/>
    <lineage>
        <taxon>Eukaryota</taxon>
        <taxon>Sar</taxon>
        <taxon>Alveolata</taxon>
        <taxon>Dinophyceae</taxon>
        <taxon>Suessiales</taxon>
        <taxon>Symbiodiniaceae</taxon>
        <taxon>Effrenium</taxon>
    </lineage>
</organism>
<accession>A0AA36JF80</accession>
<gene>
    <name evidence="1" type="ORF">EVOR1521_LOCUS26969</name>
</gene>
<reference evidence="1" key="1">
    <citation type="submission" date="2023-08" db="EMBL/GenBank/DDBJ databases">
        <authorList>
            <person name="Chen Y."/>
            <person name="Shah S."/>
            <person name="Dougan E. K."/>
            <person name="Thang M."/>
            <person name="Chan C."/>
        </authorList>
    </citation>
    <scope>NUCLEOTIDE SEQUENCE</scope>
</reference>
<proteinExistence type="predicted"/>
<dbReference type="EMBL" id="CAUJNA010003548">
    <property type="protein sequence ID" value="CAJ1404546.1"/>
    <property type="molecule type" value="Genomic_DNA"/>
</dbReference>
<evidence type="ECO:0000313" key="2">
    <source>
        <dbReference type="Proteomes" id="UP001178507"/>
    </source>
</evidence>
<sequence>MPDGEAELRLDWVDSSMYDQGYVDAIRDEDQAEATAEEAATDAEASKLVPLNACVDAFAEAEEMKVENGNGVKCDKCKVAVDAQKKIASWQKSC</sequence>
<protein>
    <submittedName>
        <fullName evidence="1">Uncharacterized protein</fullName>
    </submittedName>
</protein>
<dbReference type="AlphaFoldDB" id="A0AA36JF80"/>
<comment type="caution">
    <text evidence="1">The sequence shown here is derived from an EMBL/GenBank/DDBJ whole genome shotgun (WGS) entry which is preliminary data.</text>
</comment>
<name>A0AA36JF80_9DINO</name>